<evidence type="ECO:0000259" key="1">
    <source>
        <dbReference type="SMART" id="SM00481"/>
    </source>
</evidence>
<sequence length="211" mass="23577">MFTHLHVHTEYSLLDGMSRIDSLVNHAKDLGMSSLAITDHGSLYGAIDFFKSAKSSNINPIIGVEGYVAHSSRLIKNNNERSPFHLTLLAQNATGYQNLIKLVSKAHTEGFYYRPRADRELLAELSEGIIVLSGCPSGELSRSVSNGNLSEAINTASWYKEIFKDRYFIEMMRHGNVPELPEINKGLLEISKDLEIPIVATNDSHYTHKTE</sequence>
<feature type="domain" description="Polymerase/histidinol phosphatase N-terminal" evidence="1">
    <location>
        <begin position="3"/>
        <end position="70"/>
    </location>
</feature>
<dbReference type="InterPro" id="IPR004013">
    <property type="entry name" value="PHP_dom"/>
</dbReference>
<dbReference type="AlphaFoldDB" id="A0A382X818"/>
<feature type="non-terminal residue" evidence="2">
    <location>
        <position position="211"/>
    </location>
</feature>
<dbReference type="Pfam" id="PF02811">
    <property type="entry name" value="PHP"/>
    <property type="match status" value="1"/>
</dbReference>
<dbReference type="Gene3D" id="3.20.20.140">
    <property type="entry name" value="Metal-dependent hydrolases"/>
    <property type="match status" value="1"/>
</dbReference>
<dbReference type="GO" id="GO:0006260">
    <property type="term" value="P:DNA replication"/>
    <property type="evidence" value="ECO:0007669"/>
    <property type="project" value="InterPro"/>
</dbReference>
<dbReference type="InterPro" id="IPR004805">
    <property type="entry name" value="DnaE2/DnaE/PolC"/>
</dbReference>
<reference evidence="2" key="1">
    <citation type="submission" date="2018-05" db="EMBL/GenBank/DDBJ databases">
        <authorList>
            <person name="Lanie J.A."/>
            <person name="Ng W.-L."/>
            <person name="Kazmierczak K.M."/>
            <person name="Andrzejewski T.M."/>
            <person name="Davidsen T.M."/>
            <person name="Wayne K.J."/>
            <person name="Tettelin H."/>
            <person name="Glass J.I."/>
            <person name="Rusch D."/>
            <person name="Podicherti R."/>
            <person name="Tsui H.-C.T."/>
            <person name="Winkler M.E."/>
        </authorList>
    </citation>
    <scope>NUCLEOTIDE SEQUENCE</scope>
</reference>
<dbReference type="EMBL" id="UINC01165566">
    <property type="protein sequence ID" value="SVD67024.1"/>
    <property type="molecule type" value="Genomic_DNA"/>
</dbReference>
<accession>A0A382X818</accession>
<dbReference type="GO" id="GO:0008408">
    <property type="term" value="F:3'-5' exonuclease activity"/>
    <property type="evidence" value="ECO:0007669"/>
    <property type="project" value="InterPro"/>
</dbReference>
<dbReference type="InterPro" id="IPR016195">
    <property type="entry name" value="Pol/histidinol_Pase-like"/>
</dbReference>
<dbReference type="PANTHER" id="PTHR32294:SF0">
    <property type="entry name" value="DNA POLYMERASE III SUBUNIT ALPHA"/>
    <property type="match status" value="1"/>
</dbReference>
<dbReference type="PANTHER" id="PTHR32294">
    <property type="entry name" value="DNA POLYMERASE III SUBUNIT ALPHA"/>
    <property type="match status" value="1"/>
</dbReference>
<dbReference type="InterPro" id="IPR003141">
    <property type="entry name" value="Pol/His_phosphatase_N"/>
</dbReference>
<dbReference type="SMART" id="SM00481">
    <property type="entry name" value="POLIIIAc"/>
    <property type="match status" value="1"/>
</dbReference>
<gene>
    <name evidence="2" type="ORF">METZ01_LOCUS419878</name>
</gene>
<name>A0A382X818_9ZZZZ</name>
<evidence type="ECO:0000313" key="2">
    <source>
        <dbReference type="EMBL" id="SVD67024.1"/>
    </source>
</evidence>
<organism evidence="2">
    <name type="scientific">marine metagenome</name>
    <dbReference type="NCBI Taxonomy" id="408172"/>
    <lineage>
        <taxon>unclassified sequences</taxon>
        <taxon>metagenomes</taxon>
        <taxon>ecological metagenomes</taxon>
    </lineage>
</organism>
<protein>
    <recommendedName>
        <fullName evidence="1">Polymerase/histidinol phosphatase N-terminal domain-containing protein</fullName>
    </recommendedName>
</protein>
<proteinExistence type="predicted"/>
<dbReference type="SUPFAM" id="SSF89550">
    <property type="entry name" value="PHP domain-like"/>
    <property type="match status" value="1"/>
</dbReference>